<name>A0A7Y9H4M7_9ACTN</name>
<reference evidence="1 2" key="2">
    <citation type="submission" date="2020-08" db="EMBL/GenBank/DDBJ databases">
        <title>The Agave Microbiome: Exploring the role of microbial communities in plant adaptations to desert environments.</title>
        <authorList>
            <person name="Partida-Martinez L.P."/>
        </authorList>
    </citation>
    <scope>NUCLEOTIDE SEQUENCE [LARGE SCALE GENOMIC DNA]</scope>
    <source>
        <strain evidence="1 2">AT2.17</strain>
    </source>
</reference>
<dbReference type="AlphaFoldDB" id="A0A7Y9H4M7"/>
<evidence type="ECO:0000313" key="2">
    <source>
        <dbReference type="Proteomes" id="UP000549911"/>
    </source>
</evidence>
<accession>A0A7Y9H4M7</accession>
<sequence>MIALDGFSGVAVTTMITLAIVELHVELVAGAAAWLSAWWLLRESGSA</sequence>
<dbReference type="RefSeq" id="WP_179620154.1">
    <property type="nucleotide sequence ID" value="NZ_JACCBW010000002.1"/>
</dbReference>
<comment type="caution">
    <text evidence="1">The sequence shown here is derived from an EMBL/GenBank/DDBJ whole genome shotgun (WGS) entry which is preliminary data.</text>
</comment>
<dbReference type="Proteomes" id="UP000549911">
    <property type="component" value="Unassembled WGS sequence"/>
</dbReference>
<proteinExistence type="predicted"/>
<reference evidence="1 2" key="1">
    <citation type="submission" date="2020-07" db="EMBL/GenBank/DDBJ databases">
        <authorList>
            <person name="Partida-Martinez L."/>
            <person name="Huntemann M."/>
            <person name="Clum A."/>
            <person name="Wang J."/>
            <person name="Palaniappan K."/>
            <person name="Ritter S."/>
            <person name="Chen I.-M."/>
            <person name="Stamatis D."/>
            <person name="Reddy T."/>
            <person name="O'Malley R."/>
            <person name="Daum C."/>
            <person name="Shapiro N."/>
            <person name="Ivanova N."/>
            <person name="Kyrpides N."/>
            <person name="Woyke T."/>
        </authorList>
    </citation>
    <scope>NUCLEOTIDE SEQUENCE [LARGE SCALE GENOMIC DNA]</scope>
    <source>
        <strain evidence="1 2">AT2.17</strain>
    </source>
</reference>
<organism evidence="1 2">
    <name type="scientific">Nocardioides cavernae</name>
    <dbReference type="NCBI Taxonomy" id="1921566"/>
    <lineage>
        <taxon>Bacteria</taxon>
        <taxon>Bacillati</taxon>
        <taxon>Actinomycetota</taxon>
        <taxon>Actinomycetes</taxon>
        <taxon>Propionibacteriales</taxon>
        <taxon>Nocardioidaceae</taxon>
        <taxon>Nocardioides</taxon>
    </lineage>
</organism>
<dbReference type="EMBL" id="JACCBW010000002">
    <property type="protein sequence ID" value="NYE37623.1"/>
    <property type="molecule type" value="Genomic_DNA"/>
</dbReference>
<evidence type="ECO:0000313" key="1">
    <source>
        <dbReference type="EMBL" id="NYE37623.1"/>
    </source>
</evidence>
<protein>
    <submittedName>
        <fullName evidence="1">Uncharacterized protein</fullName>
    </submittedName>
</protein>
<gene>
    <name evidence="1" type="ORF">F4692_002756</name>
</gene>
<keyword evidence="2" id="KW-1185">Reference proteome</keyword>